<dbReference type="AlphaFoldDB" id="A0A8S0PVT8"/>
<dbReference type="Proteomes" id="UP000594638">
    <property type="component" value="Unassembled WGS sequence"/>
</dbReference>
<proteinExistence type="predicted"/>
<dbReference type="EMBL" id="CACTIH010000212">
    <property type="protein sequence ID" value="CAA2957221.1"/>
    <property type="molecule type" value="Genomic_DNA"/>
</dbReference>
<feature type="signal peptide" evidence="1">
    <location>
        <begin position="1"/>
        <end position="27"/>
    </location>
</feature>
<evidence type="ECO:0000256" key="1">
    <source>
        <dbReference type="SAM" id="SignalP"/>
    </source>
</evidence>
<keyword evidence="3" id="KW-1185">Reference proteome</keyword>
<feature type="chain" id="PRO_5035798035" description="ABC transmembrane type-1 domain-containing protein" evidence="1">
    <location>
        <begin position="28"/>
        <end position="133"/>
    </location>
</feature>
<reference evidence="2 3" key="1">
    <citation type="submission" date="2019-12" db="EMBL/GenBank/DDBJ databases">
        <authorList>
            <person name="Alioto T."/>
            <person name="Alioto T."/>
            <person name="Gomez Garrido J."/>
        </authorList>
    </citation>
    <scope>NUCLEOTIDE SEQUENCE [LARGE SCALE GENOMIC DNA]</scope>
</reference>
<sequence>MLLAMPTTWLLQAVMSTVPLLLQAALGSNVATKLFVVNGINFAVNSGERYLQQLHNEAYHYVDGIATTARGALVRICTLVMLLLDLGCGGGVNLYLMWIGWQVGGLEEVVVGFGVSRGNGDGTGMGIVRGGAA</sequence>
<gene>
    <name evidence="2" type="ORF">OLEA9_A107650</name>
</gene>
<evidence type="ECO:0008006" key="4">
    <source>
        <dbReference type="Google" id="ProtNLM"/>
    </source>
</evidence>
<keyword evidence="1" id="KW-0732">Signal</keyword>
<protein>
    <recommendedName>
        <fullName evidence="4">ABC transmembrane type-1 domain-containing protein</fullName>
    </recommendedName>
</protein>
<organism evidence="2 3">
    <name type="scientific">Olea europaea subsp. europaea</name>
    <dbReference type="NCBI Taxonomy" id="158383"/>
    <lineage>
        <taxon>Eukaryota</taxon>
        <taxon>Viridiplantae</taxon>
        <taxon>Streptophyta</taxon>
        <taxon>Embryophyta</taxon>
        <taxon>Tracheophyta</taxon>
        <taxon>Spermatophyta</taxon>
        <taxon>Magnoliopsida</taxon>
        <taxon>eudicotyledons</taxon>
        <taxon>Gunneridae</taxon>
        <taxon>Pentapetalae</taxon>
        <taxon>asterids</taxon>
        <taxon>lamiids</taxon>
        <taxon>Lamiales</taxon>
        <taxon>Oleaceae</taxon>
        <taxon>Oleeae</taxon>
        <taxon>Olea</taxon>
    </lineage>
</organism>
<name>A0A8S0PVT8_OLEEU</name>
<comment type="caution">
    <text evidence="2">The sequence shown here is derived from an EMBL/GenBank/DDBJ whole genome shotgun (WGS) entry which is preliminary data.</text>
</comment>
<evidence type="ECO:0000313" key="2">
    <source>
        <dbReference type="EMBL" id="CAA2957221.1"/>
    </source>
</evidence>
<evidence type="ECO:0000313" key="3">
    <source>
        <dbReference type="Proteomes" id="UP000594638"/>
    </source>
</evidence>
<dbReference type="Gramene" id="OE9A107650T1">
    <property type="protein sequence ID" value="OE9A107650C1"/>
    <property type="gene ID" value="OE9A107650"/>
</dbReference>
<accession>A0A8S0PVT8</accession>